<evidence type="ECO:0000313" key="2">
    <source>
        <dbReference type="Proteomes" id="UP001603857"/>
    </source>
</evidence>
<comment type="caution">
    <text evidence="1">The sequence shown here is derived from an EMBL/GenBank/DDBJ whole genome shotgun (WGS) entry which is preliminary data.</text>
</comment>
<evidence type="ECO:0000313" key="1">
    <source>
        <dbReference type="EMBL" id="KAL2342562.1"/>
    </source>
</evidence>
<organism evidence="1 2">
    <name type="scientific">Flemingia macrophylla</name>
    <dbReference type="NCBI Taxonomy" id="520843"/>
    <lineage>
        <taxon>Eukaryota</taxon>
        <taxon>Viridiplantae</taxon>
        <taxon>Streptophyta</taxon>
        <taxon>Embryophyta</taxon>
        <taxon>Tracheophyta</taxon>
        <taxon>Spermatophyta</taxon>
        <taxon>Magnoliopsida</taxon>
        <taxon>eudicotyledons</taxon>
        <taxon>Gunneridae</taxon>
        <taxon>Pentapetalae</taxon>
        <taxon>rosids</taxon>
        <taxon>fabids</taxon>
        <taxon>Fabales</taxon>
        <taxon>Fabaceae</taxon>
        <taxon>Papilionoideae</taxon>
        <taxon>50 kb inversion clade</taxon>
        <taxon>NPAAA clade</taxon>
        <taxon>indigoferoid/millettioid clade</taxon>
        <taxon>Phaseoleae</taxon>
        <taxon>Flemingia</taxon>
    </lineage>
</organism>
<dbReference type="EMBL" id="JBGMDY010000002">
    <property type="protein sequence ID" value="KAL2342562.1"/>
    <property type="molecule type" value="Genomic_DNA"/>
</dbReference>
<reference evidence="1 2" key="1">
    <citation type="submission" date="2024-08" db="EMBL/GenBank/DDBJ databases">
        <title>Insights into the chromosomal genome structure of Flemingia macrophylla.</title>
        <authorList>
            <person name="Ding Y."/>
            <person name="Zhao Y."/>
            <person name="Bi W."/>
            <person name="Wu M."/>
            <person name="Zhao G."/>
            <person name="Gong Y."/>
            <person name="Li W."/>
            <person name="Zhang P."/>
        </authorList>
    </citation>
    <scope>NUCLEOTIDE SEQUENCE [LARGE SCALE GENOMIC DNA]</scope>
    <source>
        <strain evidence="1">DYQJB</strain>
        <tissue evidence="1">Leaf</tissue>
    </source>
</reference>
<dbReference type="InterPro" id="IPR008480">
    <property type="entry name" value="DUF761_pln"/>
</dbReference>
<name>A0ABD1N394_9FABA</name>
<dbReference type="PANTHER" id="PTHR33265:SF26">
    <property type="entry name" value="OS06G0554600 PROTEIN"/>
    <property type="match status" value="1"/>
</dbReference>
<dbReference type="AlphaFoldDB" id="A0ABD1N394"/>
<dbReference type="Pfam" id="PF05553">
    <property type="entry name" value="DUF761"/>
    <property type="match status" value="1"/>
</dbReference>
<gene>
    <name evidence="1" type="ORF">Fmac_003847</name>
</gene>
<dbReference type="Proteomes" id="UP001603857">
    <property type="component" value="Unassembled WGS sequence"/>
</dbReference>
<evidence type="ECO:0008006" key="3">
    <source>
        <dbReference type="Google" id="ProtNLM"/>
    </source>
</evidence>
<protein>
    <recommendedName>
        <fullName evidence="3">Avr9/Cf-9 rapidly elicited protein 146</fullName>
    </recommendedName>
</protein>
<dbReference type="PANTHER" id="PTHR33265">
    <property type="entry name" value="AVR9/CF-9 RAPIDLY ELICITED PROTEIN-RELATED"/>
    <property type="match status" value="1"/>
</dbReference>
<proteinExistence type="predicted"/>
<accession>A0ABD1N394</accession>
<sequence length="200" mass="23082">MEMEASTPVVAKKLWNMVRVLFFMVRKGIAKSKIMAEFHLLLKRGKKAMINNLMLNHRYYMASFTCHDHRKANAFISPSDYEFSCSNSPALPFPAALKRHNNNKHRFSAAKSRYDDVSTFSAVQKVLEILNNENYPLPGFGKSPIGKQLRVTDSPFPITDQGDTHVDLAAEEFIKNFYKNLNLQREMAPFDSPYHAYWDR</sequence>
<keyword evidence="2" id="KW-1185">Reference proteome</keyword>